<reference evidence="1 2" key="1">
    <citation type="submission" date="2020-08" db="EMBL/GenBank/DDBJ databases">
        <title>Plant Genome Project.</title>
        <authorList>
            <person name="Zhang R.-G."/>
        </authorList>
    </citation>
    <scope>NUCLEOTIDE SEQUENCE [LARGE SCALE GENOMIC DNA]</scope>
    <source>
        <tissue evidence="1">Rhizome</tissue>
    </source>
</reference>
<organism evidence="1 2">
    <name type="scientific">Zingiber officinale</name>
    <name type="common">Ginger</name>
    <name type="synonym">Amomum zingiber</name>
    <dbReference type="NCBI Taxonomy" id="94328"/>
    <lineage>
        <taxon>Eukaryota</taxon>
        <taxon>Viridiplantae</taxon>
        <taxon>Streptophyta</taxon>
        <taxon>Embryophyta</taxon>
        <taxon>Tracheophyta</taxon>
        <taxon>Spermatophyta</taxon>
        <taxon>Magnoliopsida</taxon>
        <taxon>Liliopsida</taxon>
        <taxon>Zingiberales</taxon>
        <taxon>Zingiberaceae</taxon>
        <taxon>Zingiber</taxon>
    </lineage>
</organism>
<name>A0A8J5FIF6_ZINOF</name>
<keyword evidence="2" id="KW-1185">Reference proteome</keyword>
<gene>
    <name evidence="1" type="ORF">ZIOFF_053890</name>
</gene>
<dbReference type="Proteomes" id="UP000734854">
    <property type="component" value="Unassembled WGS sequence"/>
</dbReference>
<dbReference type="AlphaFoldDB" id="A0A8J5FIF6"/>
<evidence type="ECO:0000313" key="1">
    <source>
        <dbReference type="EMBL" id="KAG6485353.1"/>
    </source>
</evidence>
<evidence type="ECO:0000313" key="2">
    <source>
        <dbReference type="Proteomes" id="UP000734854"/>
    </source>
</evidence>
<protein>
    <submittedName>
        <fullName evidence="1">Uncharacterized protein</fullName>
    </submittedName>
</protein>
<accession>A0A8J5FIF6</accession>
<sequence length="78" mass="8488">MCWLRTSLTEPSPNLSVCSRSFSAAALRLIQHLSYHLASPLTHAGHRLWSGTVNPTVVHLFLGSLRDSTLVITTCTVG</sequence>
<comment type="caution">
    <text evidence="1">The sequence shown here is derived from an EMBL/GenBank/DDBJ whole genome shotgun (WGS) entry which is preliminary data.</text>
</comment>
<proteinExistence type="predicted"/>
<dbReference type="EMBL" id="JACMSC010000015">
    <property type="protein sequence ID" value="KAG6485353.1"/>
    <property type="molecule type" value="Genomic_DNA"/>
</dbReference>